<dbReference type="AlphaFoldDB" id="A0AAV4H4E8"/>
<proteinExistence type="predicted"/>
<evidence type="ECO:0000313" key="2">
    <source>
        <dbReference type="Proteomes" id="UP000762676"/>
    </source>
</evidence>
<organism evidence="1 2">
    <name type="scientific">Elysia marginata</name>
    <dbReference type="NCBI Taxonomy" id="1093978"/>
    <lineage>
        <taxon>Eukaryota</taxon>
        <taxon>Metazoa</taxon>
        <taxon>Spiralia</taxon>
        <taxon>Lophotrochozoa</taxon>
        <taxon>Mollusca</taxon>
        <taxon>Gastropoda</taxon>
        <taxon>Heterobranchia</taxon>
        <taxon>Euthyneura</taxon>
        <taxon>Panpulmonata</taxon>
        <taxon>Sacoglossa</taxon>
        <taxon>Placobranchoidea</taxon>
        <taxon>Plakobranchidae</taxon>
        <taxon>Elysia</taxon>
    </lineage>
</organism>
<keyword evidence="2" id="KW-1185">Reference proteome</keyword>
<sequence length="450" mass="48261">MSAKAATPFFFFFHSRKVAVFIIGAACAPSPSLASIKMEQPIYIENFSQSWCAAIKSDAVYRSPIQPSEIWNQFSDILPFDAKDIQDLVDDGDTDDLGVVALRKNKALYPVSGSSHRFQLKPPDFPISHVITASKGQVAPAAGDVGPVLAANAPPSRITGYTPVIADANGRIYPMQASVWVIDKIDQVVEFPCGTPASMVEPLTITYYEYVGITGGGSMGPSDWQKLAKKYIDVCAGFHVLKAGDTMGGDLNMGNHSIRYLRPPKGPHGAATKKYVDDRVADTLLLCQKPIITVCAESCGSRDNAKNSQWSFGSGRESAGYPMTSGGKLIRMGLCAWPALFDMQVIIVLNGISRPSFLVSINAGKYAVKALIPNARMLTTVLSDSLLRRTALCVFGQPGSPSSSARPVAGAAACRGFGSVWSEVRNRWQPTGPDSLPFALRRVTGGALTF</sequence>
<accession>A0AAV4H4E8</accession>
<dbReference type="EMBL" id="BMAT01005352">
    <property type="protein sequence ID" value="GFR91521.1"/>
    <property type="molecule type" value="Genomic_DNA"/>
</dbReference>
<gene>
    <name evidence="1" type="ORF">ElyMa_002594700</name>
</gene>
<comment type="caution">
    <text evidence="1">The sequence shown here is derived from an EMBL/GenBank/DDBJ whole genome shotgun (WGS) entry which is preliminary data.</text>
</comment>
<name>A0AAV4H4E8_9GAST</name>
<evidence type="ECO:0000313" key="1">
    <source>
        <dbReference type="EMBL" id="GFR91521.1"/>
    </source>
</evidence>
<reference evidence="1 2" key="1">
    <citation type="journal article" date="2021" name="Elife">
        <title>Chloroplast acquisition without the gene transfer in kleptoplastic sea slugs, Plakobranchus ocellatus.</title>
        <authorList>
            <person name="Maeda T."/>
            <person name="Takahashi S."/>
            <person name="Yoshida T."/>
            <person name="Shimamura S."/>
            <person name="Takaki Y."/>
            <person name="Nagai Y."/>
            <person name="Toyoda A."/>
            <person name="Suzuki Y."/>
            <person name="Arimoto A."/>
            <person name="Ishii H."/>
            <person name="Satoh N."/>
            <person name="Nishiyama T."/>
            <person name="Hasebe M."/>
            <person name="Maruyama T."/>
            <person name="Minagawa J."/>
            <person name="Obokata J."/>
            <person name="Shigenobu S."/>
        </authorList>
    </citation>
    <scope>NUCLEOTIDE SEQUENCE [LARGE SCALE GENOMIC DNA]</scope>
</reference>
<protein>
    <submittedName>
        <fullName evidence="1">Uncharacterized protein</fullName>
    </submittedName>
</protein>
<dbReference type="Proteomes" id="UP000762676">
    <property type="component" value="Unassembled WGS sequence"/>
</dbReference>